<dbReference type="Proteomes" id="UP000322283">
    <property type="component" value="Unassembled WGS sequence"/>
</dbReference>
<dbReference type="Gene3D" id="3.40.50.620">
    <property type="entry name" value="HUPs"/>
    <property type="match status" value="1"/>
</dbReference>
<proteinExistence type="predicted"/>
<dbReference type="PATRIC" id="fig|1525.10.peg.567"/>
<dbReference type="InterPro" id="IPR014730">
    <property type="entry name" value="ETF_a/b_N"/>
</dbReference>
<feature type="domain" description="Electron transfer flavoprotein alpha/beta-subunit N-terminal" evidence="2">
    <location>
        <begin position="23"/>
        <end position="219"/>
    </location>
</feature>
<dbReference type="GO" id="GO:0009055">
    <property type="term" value="F:electron transfer activity"/>
    <property type="evidence" value="ECO:0007669"/>
    <property type="project" value="InterPro"/>
</dbReference>
<name>A0A1D7X6N5_NEOTH</name>
<sequence>MLQMVVCVKQVPDTAEVRINPRTNTLVRAGVPAIINPYDAHAVEAAVQLKEKYGGQVTALSMGPPQAEEVLRRALGMGADRAILLSDRAFAGSDTLATSYILAAAIRAIGRETPVDLVFCGKQAIDGDTAQVGPGIATRLGFTQLTYVMAIDGVDLEKGQIQVQRKLEGKREVIRGRLPALLTVVKDLNELRYASLPALIRAARATITTWSKDDLDLDPASIGLKGSPTSVRRIFAPPARPGGELIPGDPRQAAAILVAKLVQTKIIADK</sequence>
<dbReference type="Proteomes" id="UP000094598">
    <property type="component" value="Chromosome"/>
</dbReference>
<keyword evidence="8" id="KW-1185">Reference proteome</keyword>
<protein>
    <recommendedName>
        <fullName evidence="1">Electron transfer flavoprotein small subunit</fullName>
    </recommendedName>
</protein>
<dbReference type="SUPFAM" id="SSF52402">
    <property type="entry name" value="Adenine nucleotide alpha hydrolases-like"/>
    <property type="match status" value="1"/>
</dbReference>
<evidence type="ECO:0000313" key="4">
    <source>
        <dbReference type="EMBL" id="OIQ10243.1"/>
    </source>
</evidence>
<evidence type="ECO:0000313" key="6">
    <source>
        <dbReference type="Proteomes" id="UP000094598"/>
    </source>
</evidence>
<evidence type="ECO:0000313" key="3">
    <source>
        <dbReference type="EMBL" id="AOQ22557.1"/>
    </source>
</evidence>
<evidence type="ECO:0000313" key="5">
    <source>
        <dbReference type="EMBL" id="TYL13198.1"/>
    </source>
</evidence>
<dbReference type="KEGG" id="mthz:MOTHA_c00620"/>
<evidence type="ECO:0000256" key="1">
    <source>
        <dbReference type="ARBA" id="ARBA00042002"/>
    </source>
</evidence>
<keyword evidence="5" id="KW-0560">Oxidoreductase</keyword>
<reference evidence="3 6" key="2">
    <citation type="submission" date="2016-08" db="EMBL/GenBank/DDBJ databases">
        <title>Moorella thermoacetica DSM 103132.</title>
        <authorList>
            <person name="Jendresen C.B."/>
            <person name="Redl S.M."/>
            <person name="Jensen T.O."/>
            <person name="Nielsen A.T."/>
        </authorList>
    </citation>
    <scope>NUCLEOTIDE SEQUENCE [LARGE SCALE GENOMIC DNA]</scope>
    <source>
        <strain evidence="3 6">DSM 103132</strain>
    </source>
</reference>
<dbReference type="AlphaFoldDB" id="A0A1D7X6N5"/>
<dbReference type="InterPro" id="IPR033948">
    <property type="entry name" value="ETF_beta_N"/>
</dbReference>
<dbReference type="InterPro" id="IPR014729">
    <property type="entry name" value="Rossmann-like_a/b/a_fold"/>
</dbReference>
<dbReference type="GO" id="GO:0016491">
    <property type="term" value="F:oxidoreductase activity"/>
    <property type="evidence" value="ECO:0007669"/>
    <property type="project" value="UniProtKB-KW"/>
</dbReference>
<evidence type="ECO:0000313" key="8">
    <source>
        <dbReference type="Proteomes" id="UP000322283"/>
    </source>
</evidence>
<organism evidence="4 7">
    <name type="scientific">Neomoorella thermoacetica</name>
    <name type="common">Clostridium thermoaceticum</name>
    <dbReference type="NCBI Taxonomy" id="1525"/>
    <lineage>
        <taxon>Bacteria</taxon>
        <taxon>Bacillati</taxon>
        <taxon>Bacillota</taxon>
        <taxon>Clostridia</taxon>
        <taxon>Neomoorellales</taxon>
        <taxon>Neomoorellaceae</taxon>
        <taxon>Neomoorella</taxon>
    </lineage>
</organism>
<reference evidence="4 7" key="1">
    <citation type="submission" date="2016-08" db="EMBL/GenBank/DDBJ databases">
        <title>Genome-based comparison of Moorella thermoacetic strains.</title>
        <authorList>
            <person name="Poehlein A."/>
            <person name="Bengelsdorf F.R."/>
            <person name="Esser C."/>
            <person name="Duerre P."/>
            <person name="Daniel R."/>
        </authorList>
    </citation>
    <scope>NUCLEOTIDE SEQUENCE [LARGE SCALE GENOMIC DNA]</scope>
    <source>
        <strain evidence="4 7">DSM 11768</strain>
    </source>
</reference>
<dbReference type="EMBL" id="MIHH01000001">
    <property type="protein sequence ID" value="OIQ10243.1"/>
    <property type="molecule type" value="Genomic_DNA"/>
</dbReference>
<dbReference type="InterPro" id="IPR012255">
    <property type="entry name" value="ETF_b"/>
</dbReference>
<evidence type="ECO:0000313" key="7">
    <source>
        <dbReference type="Proteomes" id="UP000182743"/>
    </source>
</evidence>
<dbReference type="Proteomes" id="UP000182743">
    <property type="component" value="Unassembled WGS sequence"/>
</dbReference>
<reference evidence="5 8" key="3">
    <citation type="submission" date="2019-05" db="EMBL/GenBank/DDBJ databases">
        <title>Genome sequence of Moorella thermoacetica ATCC 33924.</title>
        <authorList>
            <person name="Poehlein A."/>
            <person name="Bengelsdorf F.R."/>
            <person name="Duerre P."/>
            <person name="Daniel R."/>
        </authorList>
    </citation>
    <scope>NUCLEOTIDE SEQUENCE [LARGE SCALE GENOMIC DNA]</scope>
    <source>
        <strain evidence="5 8">ATCC 33924</strain>
    </source>
</reference>
<dbReference type="PIRSF" id="PIRSF000090">
    <property type="entry name" value="Beta-ETF"/>
    <property type="match status" value="1"/>
</dbReference>
<accession>A0A1D7X6N5</accession>
<dbReference type="EMBL" id="CP017019">
    <property type="protein sequence ID" value="AOQ22557.1"/>
    <property type="molecule type" value="Genomic_DNA"/>
</dbReference>
<dbReference type="PANTHER" id="PTHR21294:SF17">
    <property type="entry name" value="PROTEIN FIXA"/>
    <property type="match status" value="1"/>
</dbReference>
<dbReference type="CDD" id="cd01714">
    <property type="entry name" value="ETF_beta"/>
    <property type="match status" value="1"/>
</dbReference>
<gene>
    <name evidence="4" type="primary">acrB</name>
    <name evidence="5" type="synonym">carD_1</name>
    <name evidence="3" type="ORF">Maut_00062</name>
    <name evidence="4" type="ORF">MOOR_03230</name>
    <name evidence="5" type="ORF">MTAT_15300</name>
</gene>
<dbReference type="PANTHER" id="PTHR21294">
    <property type="entry name" value="ELECTRON TRANSFER FLAVOPROTEIN BETA-SUBUNIT"/>
    <property type="match status" value="1"/>
</dbReference>
<dbReference type="SMART" id="SM00893">
    <property type="entry name" value="ETF"/>
    <property type="match status" value="1"/>
</dbReference>
<dbReference type="Pfam" id="PF01012">
    <property type="entry name" value="ETF"/>
    <property type="match status" value="1"/>
</dbReference>
<dbReference type="KEGG" id="mtho:MOTHE_c00620"/>
<dbReference type="EMBL" id="VCDX01000004">
    <property type="protein sequence ID" value="TYL13198.1"/>
    <property type="molecule type" value="Genomic_DNA"/>
</dbReference>
<evidence type="ECO:0000259" key="2">
    <source>
        <dbReference type="SMART" id="SM00893"/>
    </source>
</evidence>